<dbReference type="PROSITE" id="PS50835">
    <property type="entry name" value="IG_LIKE"/>
    <property type="match status" value="2"/>
</dbReference>
<protein>
    <recommendedName>
        <fullName evidence="5">Ig-like domain-containing protein</fullName>
    </recommendedName>
</protein>
<dbReference type="SUPFAM" id="SSF48726">
    <property type="entry name" value="Immunoglobulin"/>
    <property type="match status" value="4"/>
</dbReference>
<organism evidence="6 7">
    <name type="scientific">Paucibacter sediminis</name>
    <dbReference type="NCBI Taxonomy" id="3019553"/>
    <lineage>
        <taxon>Bacteria</taxon>
        <taxon>Pseudomonadati</taxon>
        <taxon>Pseudomonadota</taxon>
        <taxon>Betaproteobacteria</taxon>
        <taxon>Burkholderiales</taxon>
        <taxon>Sphaerotilaceae</taxon>
        <taxon>Roseateles</taxon>
    </lineage>
</organism>
<evidence type="ECO:0000313" key="7">
    <source>
        <dbReference type="Proteomes" id="UP001177769"/>
    </source>
</evidence>
<feature type="compositionally biased region" description="Pro residues" evidence="3">
    <location>
        <begin position="32"/>
        <end position="43"/>
    </location>
</feature>
<feature type="domain" description="Ig-like" evidence="5">
    <location>
        <begin position="130"/>
        <end position="216"/>
    </location>
</feature>
<evidence type="ECO:0000259" key="5">
    <source>
        <dbReference type="PROSITE" id="PS50835"/>
    </source>
</evidence>
<dbReference type="Proteomes" id="UP001177769">
    <property type="component" value="Chromosome"/>
</dbReference>
<dbReference type="InterPro" id="IPR011042">
    <property type="entry name" value="6-blade_b-propeller_TolB-like"/>
</dbReference>
<dbReference type="InterPro" id="IPR001258">
    <property type="entry name" value="NHL_repeat"/>
</dbReference>
<dbReference type="PROSITE" id="PS51125">
    <property type="entry name" value="NHL"/>
    <property type="match status" value="2"/>
</dbReference>
<dbReference type="KEGG" id="pais:PFX98_08945"/>
<dbReference type="EMBL" id="CP116346">
    <property type="protein sequence ID" value="WIT13730.1"/>
    <property type="molecule type" value="Genomic_DNA"/>
</dbReference>
<evidence type="ECO:0000256" key="3">
    <source>
        <dbReference type="SAM" id="MobiDB-lite"/>
    </source>
</evidence>
<evidence type="ECO:0000256" key="4">
    <source>
        <dbReference type="SAM" id="SignalP"/>
    </source>
</evidence>
<feature type="repeat" description="NHL" evidence="2">
    <location>
        <begin position="848"/>
        <end position="890"/>
    </location>
</feature>
<accession>A0AA95SQQ4</accession>
<dbReference type="CDD" id="cd14953">
    <property type="entry name" value="NHL_like_1"/>
    <property type="match status" value="1"/>
</dbReference>
<feature type="chain" id="PRO_5041679943" description="Ig-like domain-containing protein" evidence="4">
    <location>
        <begin position="23"/>
        <end position="1049"/>
    </location>
</feature>
<proteinExistence type="predicted"/>
<dbReference type="InterPro" id="IPR056822">
    <property type="entry name" value="TEN_NHL"/>
</dbReference>
<dbReference type="InterPro" id="IPR036179">
    <property type="entry name" value="Ig-like_dom_sf"/>
</dbReference>
<feature type="signal peptide" evidence="4">
    <location>
        <begin position="1"/>
        <end position="22"/>
    </location>
</feature>
<name>A0AA95SQQ4_9BURK</name>
<feature type="repeat" description="NHL" evidence="2">
    <location>
        <begin position="909"/>
        <end position="946"/>
    </location>
</feature>
<dbReference type="Pfam" id="PF01436">
    <property type="entry name" value="NHL"/>
    <property type="match status" value="2"/>
</dbReference>
<dbReference type="Gene3D" id="2.60.40.10">
    <property type="entry name" value="Immunoglobulins"/>
    <property type="match status" value="4"/>
</dbReference>
<keyword evidence="7" id="KW-1185">Reference proteome</keyword>
<dbReference type="PANTHER" id="PTHR13833">
    <property type="match status" value="1"/>
</dbReference>
<dbReference type="SUPFAM" id="SSF101898">
    <property type="entry name" value="NHL repeat"/>
    <property type="match status" value="2"/>
</dbReference>
<keyword evidence="4" id="KW-0732">Signal</keyword>
<evidence type="ECO:0000256" key="2">
    <source>
        <dbReference type="PROSITE-ProRule" id="PRU00504"/>
    </source>
</evidence>
<dbReference type="InterPro" id="IPR003599">
    <property type="entry name" value="Ig_sub"/>
</dbReference>
<reference evidence="6" key="1">
    <citation type="submission" date="2023-01" db="EMBL/GenBank/DDBJ databases">
        <title>Whole genome sequence of Paucibacter sp. S2-9 isolated from pond sediment.</title>
        <authorList>
            <person name="Jung J.Y."/>
        </authorList>
    </citation>
    <scope>NUCLEOTIDE SEQUENCE</scope>
    <source>
        <strain evidence="6">S2-9</strain>
    </source>
</reference>
<keyword evidence="1" id="KW-0677">Repeat</keyword>
<dbReference type="SMART" id="SM00409">
    <property type="entry name" value="IG"/>
    <property type="match status" value="4"/>
</dbReference>
<dbReference type="Pfam" id="PF25021">
    <property type="entry name" value="TEN_NHL"/>
    <property type="match status" value="1"/>
</dbReference>
<dbReference type="Gene3D" id="2.120.10.30">
    <property type="entry name" value="TolB, C-terminal domain"/>
    <property type="match status" value="6"/>
</dbReference>
<gene>
    <name evidence="6" type="ORF">PFX98_08945</name>
</gene>
<dbReference type="InterPro" id="IPR013783">
    <property type="entry name" value="Ig-like_fold"/>
</dbReference>
<feature type="region of interest" description="Disordered" evidence="3">
    <location>
        <begin position="26"/>
        <end position="52"/>
    </location>
</feature>
<dbReference type="PANTHER" id="PTHR13833:SF71">
    <property type="entry name" value="NHL DOMAIN-CONTAINING PROTEIN"/>
    <property type="match status" value="1"/>
</dbReference>
<feature type="domain" description="Ig-like" evidence="5">
    <location>
        <begin position="46"/>
        <end position="127"/>
    </location>
</feature>
<dbReference type="AlphaFoldDB" id="A0AA95SQQ4"/>
<sequence>MPILRRLPSLPALVLALGQLTACGGGGGSEAPPVPPAPPPAPAVAPSIGTQPQDARVIDGGTASFTVTANGTAPLSYQWQRNGGNIVGANQASYTTPALSLTDSGAKYQVQVSGPGGSASSNMAALTVTPIALSISSQPKATSVADGGTLSLAVVASGSGPISYQWLRDGSVIAGATEASYTTPQLNLKDDQARYQVMLSNPAGTLGSEVLTLQVTPVPVTITSAPASTSVSDLAAVTLRVTASGSAPYSYQWKRNGQPIANANGASYSLQASYAASGDRYSVVVGNQLGAVESQAAVLTVDPLLASIAAQPQAASISNGSPASFAVTAAGTPPLSYQWQRSIDGGQRWQDMAGANASSYRLAGTTLADADARYRVQVSNLAGSVLSEAAELKIRPNVRLIAGAVGGQGNADGKGAEARPGSPWGIAADRKGYIYVADTNNNVIRRISPDGQTSVYAGKLRATGLVEGGLSEARFWNIREMNSDVSDNLYVSDGCSIRKISSAGQVSTLAGNAYQCNPKDGLGADAGFSYILGMVADAAGNLFVSDGNIAQAVRKVTPDGRVTTLAGSLGQTGKADGLGAAARFSSIRGLTIDASGNLMVIDGPTIRQVTPVGMVSLYAGQPDLGGTTEGDRLGSARFNYPSGLAYDKNGNLLVLEFNRLARINRSGSVVTAAGVQSYELNPFNLSSDGIGTDARICLALSIVGLPNGEMAFTELGYGTVRLFSPGGSVSTLAGRAPQYGNADGPGAKARFNFYQTALLSDASGAMLLADSSNGRIRRIGSDGVVSTYSGDGYGYRDGDAASARYSSPGAVARDLAGNIYVADTSNQLIRKISPSGMVSTLAGAQGQMGSADGLGSAARFYQPGGVAVDANGTVYVADTFNQTIRKITPDGRVSTLAGKASNQGSAADGQGEQARFSYPLGLALDAKGNLYVADQYNHAIRMVTPDGKVSTFAGALNSPAYADDQIPYARFNTPVALAFDGLGNLYVADQGNHLIRRINTAGIVSTVVGLPGVAALRPGVGGAINAPSAVTVLPNGRLVFTSEQAVVSD</sequence>
<dbReference type="RefSeq" id="WP_285234850.1">
    <property type="nucleotide sequence ID" value="NZ_CP116346.1"/>
</dbReference>
<dbReference type="InterPro" id="IPR007110">
    <property type="entry name" value="Ig-like_dom"/>
</dbReference>
<evidence type="ECO:0000313" key="6">
    <source>
        <dbReference type="EMBL" id="WIT13730.1"/>
    </source>
</evidence>
<evidence type="ECO:0000256" key="1">
    <source>
        <dbReference type="ARBA" id="ARBA00022737"/>
    </source>
</evidence>